<dbReference type="GO" id="GO:0000160">
    <property type="term" value="P:phosphorelay signal transduction system"/>
    <property type="evidence" value="ECO:0007669"/>
    <property type="project" value="InterPro"/>
</dbReference>
<dbReference type="RefSeq" id="WP_284324696.1">
    <property type="nucleotide sequence ID" value="NZ_BSPP01000005.1"/>
</dbReference>
<dbReference type="SMART" id="SM00448">
    <property type="entry name" value="REC"/>
    <property type="match status" value="1"/>
</dbReference>
<dbReference type="AlphaFoldDB" id="A0AA37TRM0"/>
<dbReference type="Gene3D" id="3.40.50.2300">
    <property type="match status" value="1"/>
</dbReference>
<dbReference type="InterPro" id="IPR011006">
    <property type="entry name" value="CheY-like_superfamily"/>
</dbReference>
<evidence type="ECO:0000313" key="4">
    <source>
        <dbReference type="EMBL" id="GLS86474.1"/>
    </source>
</evidence>
<proteinExistence type="predicted"/>
<comment type="caution">
    <text evidence="4">The sequence shown here is derived from an EMBL/GenBank/DDBJ whole genome shotgun (WGS) entry which is preliminary data.</text>
</comment>
<dbReference type="InterPro" id="IPR001789">
    <property type="entry name" value="Sig_transdc_resp-reg_receiver"/>
</dbReference>
<feature type="domain" description="Response regulatory" evidence="3">
    <location>
        <begin position="32"/>
        <end position="145"/>
    </location>
</feature>
<dbReference type="PANTHER" id="PTHR44591:SF3">
    <property type="entry name" value="RESPONSE REGULATORY DOMAIN-CONTAINING PROTEIN"/>
    <property type="match status" value="1"/>
</dbReference>
<dbReference type="InterPro" id="IPR050595">
    <property type="entry name" value="Bact_response_regulator"/>
</dbReference>
<dbReference type="EMBL" id="BSPP01000005">
    <property type="protein sequence ID" value="GLS86474.1"/>
    <property type="molecule type" value="Genomic_DNA"/>
</dbReference>
<dbReference type="PROSITE" id="PS50110">
    <property type="entry name" value="RESPONSE_REGULATORY"/>
    <property type="match status" value="1"/>
</dbReference>
<feature type="modified residue" description="4-aspartylphosphate" evidence="2">
    <location>
        <position position="81"/>
    </location>
</feature>
<reference evidence="4 5" key="1">
    <citation type="journal article" date="2014" name="Int. J. Syst. Evol. Microbiol.">
        <title>Complete genome sequence of Corynebacterium casei LMG S-19264T (=DSM 44701T), isolated from a smear-ripened cheese.</title>
        <authorList>
            <consortium name="US DOE Joint Genome Institute (JGI-PGF)"/>
            <person name="Walter F."/>
            <person name="Albersmeier A."/>
            <person name="Kalinowski J."/>
            <person name="Ruckert C."/>
        </authorList>
    </citation>
    <scope>NUCLEOTIDE SEQUENCE [LARGE SCALE GENOMIC DNA]</scope>
    <source>
        <strain evidence="4 5">NBRC 111766</strain>
    </source>
</reference>
<keyword evidence="5" id="KW-1185">Reference proteome</keyword>
<gene>
    <name evidence="4" type="ORF">GCM10010873_14480</name>
</gene>
<dbReference type="SUPFAM" id="SSF52172">
    <property type="entry name" value="CheY-like"/>
    <property type="match status" value="1"/>
</dbReference>
<dbReference type="Proteomes" id="UP001157355">
    <property type="component" value="Unassembled WGS sequence"/>
</dbReference>
<dbReference type="PANTHER" id="PTHR44591">
    <property type="entry name" value="STRESS RESPONSE REGULATOR PROTEIN 1"/>
    <property type="match status" value="1"/>
</dbReference>
<organism evidence="4 5">
    <name type="scientific">Cypionkella aquatica</name>
    <dbReference type="NCBI Taxonomy" id="1756042"/>
    <lineage>
        <taxon>Bacteria</taxon>
        <taxon>Pseudomonadati</taxon>
        <taxon>Pseudomonadota</taxon>
        <taxon>Alphaproteobacteria</taxon>
        <taxon>Rhodobacterales</taxon>
        <taxon>Paracoccaceae</taxon>
        <taxon>Cypionkella</taxon>
    </lineage>
</organism>
<sequence length="247" mass="25829">MPSPLPSDTALPPGFMLPSPANSADLPLHGVTILAVEDSRYACEALRLMCQRAGARLRRAETLASARAHLRVYRPDVVIVDLGLPDGRGESLIAELALGPQRPLAVLGTSGNADGRNVALQSGAEGFLDKPFESFADFCATIRRHLPGLGPTAVADAKIQPDPLALRDDLSRAASALAAAPDAIARRYLTGFLLGLAHHAHDASLARAARAASLPASGDLDGLRSLLDSRLSRAQQSAAFSPKPETA</sequence>
<accession>A0AA37TRM0</accession>
<dbReference type="Pfam" id="PF00072">
    <property type="entry name" value="Response_reg"/>
    <property type="match status" value="1"/>
</dbReference>
<evidence type="ECO:0000256" key="2">
    <source>
        <dbReference type="PROSITE-ProRule" id="PRU00169"/>
    </source>
</evidence>
<dbReference type="CDD" id="cd00156">
    <property type="entry name" value="REC"/>
    <property type="match status" value="1"/>
</dbReference>
<evidence type="ECO:0000259" key="3">
    <source>
        <dbReference type="PROSITE" id="PS50110"/>
    </source>
</evidence>
<evidence type="ECO:0000256" key="1">
    <source>
        <dbReference type="ARBA" id="ARBA00022553"/>
    </source>
</evidence>
<name>A0AA37TRM0_9RHOB</name>
<protein>
    <submittedName>
        <fullName evidence="4">Response regulator</fullName>
    </submittedName>
</protein>
<keyword evidence="1 2" id="KW-0597">Phosphoprotein</keyword>
<evidence type="ECO:0000313" key="5">
    <source>
        <dbReference type="Proteomes" id="UP001157355"/>
    </source>
</evidence>